<accession>A0A7C8ICN5</accession>
<organism evidence="2 3">
    <name type="scientific">Massariosphaeria phaeospora</name>
    <dbReference type="NCBI Taxonomy" id="100035"/>
    <lineage>
        <taxon>Eukaryota</taxon>
        <taxon>Fungi</taxon>
        <taxon>Dikarya</taxon>
        <taxon>Ascomycota</taxon>
        <taxon>Pezizomycotina</taxon>
        <taxon>Dothideomycetes</taxon>
        <taxon>Pleosporomycetidae</taxon>
        <taxon>Pleosporales</taxon>
        <taxon>Pleosporales incertae sedis</taxon>
        <taxon>Massariosphaeria</taxon>
    </lineage>
</organism>
<proteinExistence type="predicted"/>
<feature type="compositionally biased region" description="Low complexity" evidence="1">
    <location>
        <begin position="1"/>
        <end position="23"/>
    </location>
</feature>
<protein>
    <submittedName>
        <fullName evidence="2">Uncharacterized protein</fullName>
    </submittedName>
</protein>
<feature type="compositionally biased region" description="Polar residues" evidence="1">
    <location>
        <begin position="38"/>
        <end position="59"/>
    </location>
</feature>
<name>A0A7C8ICN5_9PLEO</name>
<gene>
    <name evidence="2" type="ORF">BDV95DRAFT_357815</name>
</gene>
<dbReference type="AlphaFoldDB" id="A0A7C8ICN5"/>
<dbReference type="Proteomes" id="UP000481861">
    <property type="component" value="Unassembled WGS sequence"/>
</dbReference>
<sequence length="420" mass="46951">MASCASSSSSEEFGPPLSPLLLGQRRAIEPKTPMKSLLSASLKSTPVLHQQRTTPTHASPQARREKTVQALLSLPKKPSPPESVTSDAPSGEDRLLQLFTNRYPPMQERIVTAMKNTLSGVEIACLVAAMSTSRTCSTDSINYIKNRIWDWNNLCAQYFKDPRAFRSVQARAQALITSSAGFLYGSSAEASMFMTCFFDQWHSHHTKRCAHVPTIVVQKETAPFPKGTDGSASLMESYLFSEGYARGSEPANVPYLREDGQGVYQEFFHRRRGTVVALVTLPIAPLQYVLRAQEWTMFAAFASWNKAYALFPYTTYRTRMRVRMSPIGVGDERPLQLDGWKTEDASYDKWSLDETLTGDRAVGGAGTWIIPLETDGVEACDMPDARIEAVHFRLRRFGADQFRNTVKACYRPVIDGKIYD</sequence>
<keyword evidence="3" id="KW-1185">Reference proteome</keyword>
<evidence type="ECO:0000256" key="1">
    <source>
        <dbReference type="SAM" id="MobiDB-lite"/>
    </source>
</evidence>
<comment type="caution">
    <text evidence="2">The sequence shown here is derived from an EMBL/GenBank/DDBJ whole genome shotgun (WGS) entry which is preliminary data.</text>
</comment>
<evidence type="ECO:0000313" key="2">
    <source>
        <dbReference type="EMBL" id="KAF2872833.1"/>
    </source>
</evidence>
<evidence type="ECO:0000313" key="3">
    <source>
        <dbReference type="Proteomes" id="UP000481861"/>
    </source>
</evidence>
<dbReference type="OrthoDB" id="10025998at2759"/>
<feature type="region of interest" description="Disordered" evidence="1">
    <location>
        <begin position="72"/>
        <end position="91"/>
    </location>
</feature>
<dbReference type="EMBL" id="JAADJZ010000008">
    <property type="protein sequence ID" value="KAF2872833.1"/>
    <property type="molecule type" value="Genomic_DNA"/>
</dbReference>
<feature type="region of interest" description="Disordered" evidence="1">
    <location>
        <begin position="1"/>
        <end position="65"/>
    </location>
</feature>
<reference evidence="2 3" key="1">
    <citation type="submission" date="2020-01" db="EMBL/GenBank/DDBJ databases">
        <authorList>
            <consortium name="DOE Joint Genome Institute"/>
            <person name="Haridas S."/>
            <person name="Albert R."/>
            <person name="Binder M."/>
            <person name="Bloem J."/>
            <person name="Labutti K."/>
            <person name="Salamov A."/>
            <person name="Andreopoulos B."/>
            <person name="Baker S.E."/>
            <person name="Barry K."/>
            <person name="Bills G."/>
            <person name="Bluhm B.H."/>
            <person name="Cannon C."/>
            <person name="Castanera R."/>
            <person name="Culley D.E."/>
            <person name="Daum C."/>
            <person name="Ezra D."/>
            <person name="Gonzalez J.B."/>
            <person name="Henrissat B."/>
            <person name="Kuo A."/>
            <person name="Liang C."/>
            <person name="Lipzen A."/>
            <person name="Lutzoni F."/>
            <person name="Magnuson J."/>
            <person name="Mondo S."/>
            <person name="Nolan M."/>
            <person name="Ohm R."/>
            <person name="Pangilinan J."/>
            <person name="Park H.-J.H."/>
            <person name="Ramirez L."/>
            <person name="Alfaro M."/>
            <person name="Sun H."/>
            <person name="Tritt A."/>
            <person name="Yoshinaga Y."/>
            <person name="Zwiers L.-H.L."/>
            <person name="Turgeon B.G."/>
            <person name="Goodwin S.B."/>
            <person name="Spatafora J.W."/>
            <person name="Crous P.W."/>
            <person name="Grigoriev I.V."/>
        </authorList>
    </citation>
    <scope>NUCLEOTIDE SEQUENCE [LARGE SCALE GENOMIC DNA]</scope>
    <source>
        <strain evidence="2 3">CBS 611.86</strain>
    </source>
</reference>